<organism evidence="2 3">
    <name type="scientific">Rhizobium freirei PRF 81</name>
    <dbReference type="NCBI Taxonomy" id="363754"/>
    <lineage>
        <taxon>Bacteria</taxon>
        <taxon>Pseudomonadati</taxon>
        <taxon>Pseudomonadota</taxon>
        <taxon>Alphaproteobacteria</taxon>
        <taxon>Hyphomicrobiales</taxon>
        <taxon>Rhizobiaceae</taxon>
        <taxon>Rhizobium/Agrobacterium group</taxon>
        <taxon>Rhizobium</taxon>
    </lineage>
</organism>
<accession>N6U9S7</accession>
<evidence type="ECO:0000313" key="2">
    <source>
        <dbReference type="EMBL" id="ENN89314.1"/>
    </source>
</evidence>
<evidence type="ECO:0000313" key="3">
    <source>
        <dbReference type="Proteomes" id="UP000012429"/>
    </source>
</evidence>
<dbReference type="PATRIC" id="fig|363754.4.peg.831"/>
<name>N6U9S7_9HYPH</name>
<gene>
    <name evidence="2" type="ORF">RHSP_29276</name>
</gene>
<comment type="caution">
    <text evidence="2">The sequence shown here is derived from an EMBL/GenBank/DDBJ whole genome shotgun (WGS) entry which is preliminary data.</text>
</comment>
<feature type="region of interest" description="Disordered" evidence="1">
    <location>
        <begin position="38"/>
        <end position="59"/>
    </location>
</feature>
<dbReference type="AlphaFoldDB" id="N6U9S7"/>
<reference evidence="2 3" key="1">
    <citation type="journal article" date="2012" name="BMC Genomics">
        <title>Genomic basis of broad host range and environmental adaptability of Rhizobium tropici CIAT 899 and Rhizobium sp. PRF 81 which are used in inoculants for common bean (Phaseolus vulgaris L.).</title>
        <authorList>
            <person name="Ormeno-Orrillo E."/>
            <person name="Menna P."/>
            <person name="Almeida L.G."/>
            <person name="Ollero F.J."/>
            <person name="Nicolas M.F."/>
            <person name="Pains Rodrigues E."/>
            <person name="Shigueyoshi Nakatani A."/>
            <person name="Silva Batista J.S."/>
            <person name="Oliveira Chueire L.M."/>
            <person name="Souza R.C."/>
            <person name="Ribeiro Vasconcelos A.T."/>
            <person name="Megias M."/>
            <person name="Hungria M."/>
            <person name="Martinez-Romero E."/>
        </authorList>
    </citation>
    <scope>NUCLEOTIDE SEQUENCE [LARGE SCALE GENOMIC DNA]</scope>
    <source>
        <strain evidence="2 3">PRF 81</strain>
    </source>
</reference>
<feature type="compositionally biased region" description="Basic residues" evidence="1">
    <location>
        <begin position="38"/>
        <end position="52"/>
    </location>
</feature>
<evidence type="ECO:0000256" key="1">
    <source>
        <dbReference type="SAM" id="MobiDB-lite"/>
    </source>
</evidence>
<protein>
    <submittedName>
        <fullName evidence="2">Uncharacterized protein</fullName>
    </submittedName>
</protein>
<proteinExistence type="predicted"/>
<dbReference type="Proteomes" id="UP000012429">
    <property type="component" value="Unassembled WGS sequence"/>
</dbReference>
<sequence>MRAGASQRHEEAEGDPFPLLLCGMRRRRQAERQCFAGRRGRTGSKQYRRRRTAPATGGGFSRKNAVWSLSASSGHQHAGRNDAGFVHDEQCADHLRLGAERRHAAVENLALLGLAIGRIDAFHLFAGKAGIELHLHIAFEIFGADEFGYVPPDELHLFRFQKLRIRRITIEIAIVARNDGNAIRQAVEDDVVQDTALIEAEKLVRLLSLGRKCHQDVGGGFIGAAEITVDQHGKRCRIAHDARPVVRFFSDKIVQELQLHVDFKQTGGLIGQNSRNKWLQLAIKRIDKLVVTKFYCALNLTAFRGEGMKECQQIALLSLTIVKHQGLVPGVAMPKDIQFGVRYLTKLSGL</sequence>
<keyword evidence="3" id="KW-1185">Reference proteome</keyword>
<dbReference type="EMBL" id="AQHN01000010">
    <property type="protein sequence ID" value="ENN89314.1"/>
    <property type="molecule type" value="Genomic_DNA"/>
</dbReference>